<organism evidence="1 2">
    <name type="scientific">Ascaris lumbricoides</name>
    <name type="common">Giant roundworm</name>
    <dbReference type="NCBI Taxonomy" id="6252"/>
    <lineage>
        <taxon>Eukaryota</taxon>
        <taxon>Metazoa</taxon>
        <taxon>Ecdysozoa</taxon>
        <taxon>Nematoda</taxon>
        <taxon>Chromadorea</taxon>
        <taxon>Rhabditida</taxon>
        <taxon>Spirurina</taxon>
        <taxon>Ascaridomorpha</taxon>
        <taxon>Ascaridoidea</taxon>
        <taxon>Ascarididae</taxon>
        <taxon>Ascaris</taxon>
    </lineage>
</organism>
<protein>
    <submittedName>
        <fullName evidence="2">Uncharacterized protein</fullName>
    </submittedName>
</protein>
<reference evidence="2" key="1">
    <citation type="submission" date="2017-02" db="UniProtKB">
        <authorList>
            <consortium name="WormBaseParasite"/>
        </authorList>
    </citation>
    <scope>IDENTIFICATION</scope>
</reference>
<accession>A0A0M3HIV7</accession>
<sequence length="122" mass="14057">MLRERPDTTPIQFRIGPLTFEGIRSLDGDAHLPANSSFTAQWLIRPVHSSRLMNIARYQAIVIVKFFVDDRPNVQRIETRSVPIQPRPSLKIYYFISPKMNFTNYDISEKPFSAMVALMNTG</sequence>
<dbReference type="Proteomes" id="UP000036681">
    <property type="component" value="Unplaced"/>
</dbReference>
<keyword evidence="1" id="KW-1185">Reference proteome</keyword>
<name>A0A0M3HIV7_ASCLU</name>
<dbReference type="AlphaFoldDB" id="A0A0M3HIV7"/>
<evidence type="ECO:0000313" key="2">
    <source>
        <dbReference type="WBParaSite" id="ALUE_0000145201-mRNA-1"/>
    </source>
</evidence>
<evidence type="ECO:0000313" key="1">
    <source>
        <dbReference type="Proteomes" id="UP000036681"/>
    </source>
</evidence>
<dbReference type="WBParaSite" id="ALUE_0000145201-mRNA-1">
    <property type="protein sequence ID" value="ALUE_0000145201-mRNA-1"/>
    <property type="gene ID" value="ALUE_0000145201"/>
</dbReference>
<proteinExistence type="predicted"/>